<evidence type="ECO:0000259" key="2">
    <source>
        <dbReference type="Pfam" id="PF00078"/>
    </source>
</evidence>
<dbReference type="CDD" id="cd05481">
    <property type="entry name" value="retropepsin_like_LTR_1"/>
    <property type="match status" value="1"/>
</dbReference>
<dbReference type="KEGG" id="foc:127749448"/>
<dbReference type="Gene3D" id="3.30.70.270">
    <property type="match status" value="1"/>
</dbReference>
<evidence type="ECO:0000313" key="3">
    <source>
        <dbReference type="Proteomes" id="UP000504606"/>
    </source>
</evidence>
<name>A0A9C6U5M2_FRAOC</name>
<dbReference type="InterPro" id="IPR050951">
    <property type="entry name" value="Retrovirus_Pol_polyprotein"/>
</dbReference>
<dbReference type="Gene3D" id="3.10.10.10">
    <property type="entry name" value="HIV Type 1 Reverse Transcriptase, subunit A, domain 1"/>
    <property type="match status" value="1"/>
</dbReference>
<gene>
    <name evidence="4" type="primary">LOC127749448</name>
</gene>
<feature type="domain" description="Reverse transcriptase" evidence="2">
    <location>
        <begin position="563"/>
        <end position="704"/>
    </location>
</feature>
<sequence length="704" mass="80295">MATNVSSANVRRPGVVNLRSGNIQASWSKFKQKFEIFLLATQQEKATSTVRFALLLGEAGDDALEVYDSFKDRLVTYKKDEATGLNVVDQDLSRDYESVLREFDLYATEKKCVIGCRELFNHRNQKAGEPVANWLTDLRNLSKDCEYGSIEESMIHDRLIWGTYDKELRRTLRAKAALPLHELVEISKSTESNAKYPRTVERVAVVDSVQTGPMRGRAKKRAHQQTPHEKPQQQRGKQGGGSFKQNRMNQKPLYTYRCRKCLQVHEAGNCPAWGHTCKVCGKPNHFPVVHRQNEDDQLPRKRQKTTHNEKPHVQKINALTVQDVDESTLLNGKFTSSDDDSDGQQVKYVHSLTKGCHKEYLEELRINGKDWMVFKLDCGSQANVLPMDSFQFINSDNDIELSPTRTLLEGYDESICQPEGSVMLKVETKYGRNMLAKFYISKKGRRAILGIEGCEILDLVKRVEHSVTMIDSVEINSLVLPDSKASFLNKFNEQFTGLGQFKQKVTILVDPTVQPRMCPPRRYNFSIINRLKDKLDELERRGAVAKITTESPKFVSNLVIREKSDGDLRICLDPQVLNTAIVRQTYAIPTQEELAYRVRDKAVFTVLDLREGFWHASLDEDSSLLCTFSTPHGLYKFLKMPFGLTSAPEIFQFLAEQAFQDTDVILYFDDCLVAGKDFAEHDKILAAVMQRAKEQNIRFNPSKI</sequence>
<accession>A0A9C6U5M2</accession>
<reference evidence="4" key="1">
    <citation type="submission" date="2025-08" db="UniProtKB">
        <authorList>
            <consortium name="RefSeq"/>
        </authorList>
    </citation>
    <scope>IDENTIFICATION</scope>
    <source>
        <tissue evidence="4">Whole organism</tissue>
    </source>
</reference>
<dbReference type="RefSeq" id="XP_052123552.1">
    <property type="nucleotide sequence ID" value="XM_052267592.1"/>
</dbReference>
<protein>
    <submittedName>
        <fullName evidence="4">Uncharacterized protein LOC127749448</fullName>
    </submittedName>
</protein>
<dbReference type="OrthoDB" id="2286242at2759"/>
<organism evidence="3 4">
    <name type="scientific">Frankliniella occidentalis</name>
    <name type="common">Western flower thrips</name>
    <name type="synonym">Euthrips occidentalis</name>
    <dbReference type="NCBI Taxonomy" id="133901"/>
    <lineage>
        <taxon>Eukaryota</taxon>
        <taxon>Metazoa</taxon>
        <taxon>Ecdysozoa</taxon>
        <taxon>Arthropoda</taxon>
        <taxon>Hexapoda</taxon>
        <taxon>Insecta</taxon>
        <taxon>Pterygota</taxon>
        <taxon>Neoptera</taxon>
        <taxon>Paraneoptera</taxon>
        <taxon>Thysanoptera</taxon>
        <taxon>Terebrantia</taxon>
        <taxon>Thripoidea</taxon>
        <taxon>Thripidae</taxon>
        <taxon>Frankliniella</taxon>
    </lineage>
</organism>
<dbReference type="InterPro" id="IPR000477">
    <property type="entry name" value="RT_dom"/>
</dbReference>
<dbReference type="PANTHER" id="PTHR37984:SF9">
    <property type="entry name" value="INTEGRASE CATALYTIC DOMAIN-CONTAINING PROTEIN"/>
    <property type="match status" value="1"/>
</dbReference>
<evidence type="ECO:0000313" key="4">
    <source>
        <dbReference type="RefSeq" id="XP_052123552.1"/>
    </source>
</evidence>
<dbReference type="InterPro" id="IPR043502">
    <property type="entry name" value="DNA/RNA_pol_sf"/>
</dbReference>
<evidence type="ECO:0000256" key="1">
    <source>
        <dbReference type="SAM" id="MobiDB-lite"/>
    </source>
</evidence>
<proteinExistence type="predicted"/>
<dbReference type="Proteomes" id="UP000504606">
    <property type="component" value="Unplaced"/>
</dbReference>
<feature type="region of interest" description="Disordered" evidence="1">
    <location>
        <begin position="208"/>
        <end position="248"/>
    </location>
</feature>
<dbReference type="PANTHER" id="PTHR37984">
    <property type="entry name" value="PROTEIN CBG26694"/>
    <property type="match status" value="1"/>
</dbReference>
<dbReference type="SUPFAM" id="SSF56672">
    <property type="entry name" value="DNA/RNA polymerases"/>
    <property type="match status" value="1"/>
</dbReference>
<dbReference type="CDD" id="cd01647">
    <property type="entry name" value="RT_LTR"/>
    <property type="match status" value="1"/>
</dbReference>
<dbReference type="GeneID" id="127749448"/>
<dbReference type="Pfam" id="PF00078">
    <property type="entry name" value="RVT_1"/>
    <property type="match status" value="1"/>
</dbReference>
<keyword evidence="3" id="KW-1185">Reference proteome</keyword>
<dbReference type="GO" id="GO:0071897">
    <property type="term" value="P:DNA biosynthetic process"/>
    <property type="evidence" value="ECO:0007669"/>
    <property type="project" value="UniProtKB-ARBA"/>
</dbReference>
<dbReference type="InterPro" id="IPR043128">
    <property type="entry name" value="Rev_trsase/Diguanyl_cyclase"/>
</dbReference>
<dbReference type="AlphaFoldDB" id="A0A9C6U5M2"/>